<evidence type="ECO:0000313" key="1">
    <source>
        <dbReference type="EMBL" id="PXV69605.1"/>
    </source>
</evidence>
<dbReference type="SUPFAM" id="SSF55961">
    <property type="entry name" value="Bet v1-like"/>
    <property type="match status" value="1"/>
</dbReference>
<name>A0A318EFN9_9GAMM</name>
<dbReference type="OrthoDB" id="7063435at2"/>
<protein>
    <recommendedName>
        <fullName evidence="3">Ligand-binding SRPBCC domain-containing protein</fullName>
    </recommendedName>
</protein>
<proteinExistence type="predicted"/>
<dbReference type="InterPro" id="IPR023393">
    <property type="entry name" value="START-like_dom_sf"/>
</dbReference>
<reference evidence="1 2" key="1">
    <citation type="submission" date="2018-04" db="EMBL/GenBank/DDBJ databases">
        <title>Genomic Encyclopedia of Type Strains, Phase IV (KMG-IV): sequencing the most valuable type-strain genomes for metagenomic binning, comparative biology and taxonomic classification.</title>
        <authorList>
            <person name="Goeker M."/>
        </authorList>
    </citation>
    <scope>NUCLEOTIDE SEQUENCE [LARGE SCALE GENOMIC DNA]</scope>
    <source>
        <strain evidence="1 2">DSM 104150</strain>
    </source>
</reference>
<dbReference type="EMBL" id="QICN01000003">
    <property type="protein sequence ID" value="PXV69605.1"/>
    <property type="molecule type" value="Genomic_DNA"/>
</dbReference>
<evidence type="ECO:0000313" key="2">
    <source>
        <dbReference type="Proteomes" id="UP000248330"/>
    </source>
</evidence>
<accession>A0A318EFN9</accession>
<dbReference type="AlphaFoldDB" id="A0A318EFN9"/>
<organism evidence="1 2">
    <name type="scientific">Sinimarinibacterium flocculans</name>
    <dbReference type="NCBI Taxonomy" id="985250"/>
    <lineage>
        <taxon>Bacteria</taxon>
        <taxon>Pseudomonadati</taxon>
        <taxon>Pseudomonadota</taxon>
        <taxon>Gammaproteobacteria</taxon>
        <taxon>Nevskiales</taxon>
        <taxon>Nevskiaceae</taxon>
        <taxon>Sinimarinibacterium</taxon>
    </lineage>
</organism>
<comment type="caution">
    <text evidence="1">The sequence shown here is derived from an EMBL/GenBank/DDBJ whole genome shotgun (WGS) entry which is preliminary data.</text>
</comment>
<dbReference type="Proteomes" id="UP000248330">
    <property type="component" value="Unassembled WGS sequence"/>
</dbReference>
<dbReference type="Gene3D" id="3.30.530.20">
    <property type="match status" value="1"/>
</dbReference>
<keyword evidence="2" id="KW-1185">Reference proteome</keyword>
<evidence type="ECO:0008006" key="3">
    <source>
        <dbReference type="Google" id="ProtNLM"/>
    </source>
</evidence>
<dbReference type="RefSeq" id="WP_110264530.1">
    <property type="nucleotide sequence ID" value="NZ_CAKZQT010000021.1"/>
</dbReference>
<gene>
    <name evidence="1" type="ORF">C8D93_103179</name>
</gene>
<sequence>MIDLRVESRLAAAPDALWQHATSMAGVNFELMPLVRMTHPSDRARLPDAGELPDGVLFRSWLLAFGVLPFDRHALCLRRVGPGMRFDEDSTSWLQRRWIHHRRVEPVAGGARVIDELRIEPRLRIAAPLVRVLVAQLFDHRHRRLRQRFGALTG</sequence>